<evidence type="ECO:0000313" key="2">
    <source>
        <dbReference type="Proteomes" id="UP000019434"/>
    </source>
</evidence>
<evidence type="ECO:0000313" key="1">
    <source>
        <dbReference type="EMBL" id="AHL22558.1"/>
    </source>
</evidence>
<dbReference type="KEGG" id="tnu:BD01_0939"/>
<sequence length="31" mass="3517">MKNILLSIFGGNGIYWRWMGIDFNQGGGQNE</sequence>
<proteinExistence type="predicted"/>
<keyword evidence="2" id="KW-1185">Reference proteome</keyword>
<reference evidence="1 2" key="1">
    <citation type="submission" date="2014-02" db="EMBL/GenBank/DDBJ databases">
        <title>Genome Sequence of an Hyperthermophilic Archaeon, Thermococcus nautili 30-1, producing viral vesicles.</title>
        <authorList>
            <person name="Oberto J."/>
            <person name="Gaudin M."/>
            <person name="Cossu M."/>
            <person name="Gorlas A."/>
            <person name="Slesarev A."/>
            <person name="Marguet E."/>
            <person name="Forterre P."/>
        </authorList>
    </citation>
    <scope>NUCLEOTIDE SEQUENCE [LARGE SCALE GENOMIC DNA]</scope>
    <source>
        <strain evidence="1 2">30-1</strain>
    </source>
</reference>
<dbReference type="Proteomes" id="UP000019434">
    <property type="component" value="Chromosome"/>
</dbReference>
<dbReference type="AlphaFoldDB" id="W8NTF9"/>
<name>W8NTF9_9EURY</name>
<dbReference type="EMBL" id="CP007264">
    <property type="protein sequence ID" value="AHL22558.1"/>
    <property type="molecule type" value="Genomic_DNA"/>
</dbReference>
<dbReference type="HOGENOM" id="CLU_3394570_0_0_2"/>
<organism evidence="1 2">
    <name type="scientific">Thermococcus nautili</name>
    <dbReference type="NCBI Taxonomy" id="195522"/>
    <lineage>
        <taxon>Archaea</taxon>
        <taxon>Methanobacteriati</taxon>
        <taxon>Methanobacteriota</taxon>
        <taxon>Thermococci</taxon>
        <taxon>Thermococcales</taxon>
        <taxon>Thermococcaceae</taxon>
        <taxon>Thermococcus</taxon>
    </lineage>
</organism>
<protein>
    <submittedName>
        <fullName evidence="1">Uncharacterized protein</fullName>
    </submittedName>
</protein>
<accession>W8NTF9</accession>
<gene>
    <name evidence="1" type="ORF">BD01_0939</name>
</gene>